<accession>A0A915C4Z9</accession>
<dbReference type="Pfam" id="PF05380">
    <property type="entry name" value="Peptidase_A17"/>
    <property type="match status" value="1"/>
</dbReference>
<dbReference type="Proteomes" id="UP000887569">
    <property type="component" value="Unplaced"/>
</dbReference>
<keyword evidence="1" id="KW-1185">Reference proteome</keyword>
<dbReference type="PANTHER" id="PTHR47331">
    <property type="entry name" value="PHD-TYPE DOMAIN-CONTAINING PROTEIN"/>
    <property type="match status" value="1"/>
</dbReference>
<proteinExistence type="predicted"/>
<reference evidence="2" key="1">
    <citation type="submission" date="2022-11" db="UniProtKB">
        <authorList>
            <consortium name="WormBaseParasite"/>
        </authorList>
    </citation>
    <scope>IDENTIFICATION</scope>
</reference>
<organism evidence="1 2">
    <name type="scientific">Parascaris univalens</name>
    <name type="common">Nematode worm</name>
    <dbReference type="NCBI Taxonomy" id="6257"/>
    <lineage>
        <taxon>Eukaryota</taxon>
        <taxon>Metazoa</taxon>
        <taxon>Ecdysozoa</taxon>
        <taxon>Nematoda</taxon>
        <taxon>Chromadorea</taxon>
        <taxon>Rhabditida</taxon>
        <taxon>Spirurina</taxon>
        <taxon>Ascaridomorpha</taxon>
        <taxon>Ascaridoidea</taxon>
        <taxon>Ascarididae</taxon>
        <taxon>Parascaris</taxon>
    </lineage>
</organism>
<evidence type="ECO:0000313" key="2">
    <source>
        <dbReference type="WBParaSite" id="PgR089_g037_t01"/>
    </source>
</evidence>
<dbReference type="InterPro" id="IPR008042">
    <property type="entry name" value="Retrotrans_Pao"/>
</dbReference>
<dbReference type="WBParaSite" id="PgR089_g037_t01">
    <property type="protein sequence ID" value="PgR089_g037_t01"/>
    <property type="gene ID" value="PgR089_g037"/>
</dbReference>
<sequence length="265" mass="30692">MQQSATLLGIAWDLQEDKMAFDTKKCDNWPATKRVFLAYTAEFYDPLGLFTHATLSLKLFLQHLWKKEYDWDQPFDNTVRQTAAALLERFQGQSLKLDRKLTAELDKKCAEIHVFVDASRSAYSAVVYLRSYSQDRYENSLLKSKSRSGPILALIPRLNKGSIDWKQVAELRKRAVEAHGIHVPLERFTGDLVDNWIATATTVDRFVDNRLAEIRRSPAQFRYVDSGNNPVDLTTRSLTIAELRQCGQWWEGPLFLQQESRYWPE</sequence>
<protein>
    <submittedName>
        <fullName evidence="2">Uncharacterized protein</fullName>
    </submittedName>
</protein>
<dbReference type="AlphaFoldDB" id="A0A915C4Z9"/>
<evidence type="ECO:0000313" key="1">
    <source>
        <dbReference type="Proteomes" id="UP000887569"/>
    </source>
</evidence>
<name>A0A915C4Z9_PARUN</name>